<accession>A0A448WXE6</accession>
<proteinExistence type="predicted"/>
<name>A0A448WXE6_9PLAT</name>
<protein>
    <submittedName>
        <fullName evidence="1">Uncharacterized protein</fullName>
    </submittedName>
</protein>
<dbReference type="EMBL" id="CAAALY010056968">
    <property type="protein sequence ID" value="VEL22540.1"/>
    <property type="molecule type" value="Genomic_DNA"/>
</dbReference>
<reference evidence="1" key="1">
    <citation type="submission" date="2018-11" db="EMBL/GenBank/DDBJ databases">
        <authorList>
            <consortium name="Pathogen Informatics"/>
        </authorList>
    </citation>
    <scope>NUCLEOTIDE SEQUENCE</scope>
</reference>
<keyword evidence="2" id="KW-1185">Reference proteome</keyword>
<evidence type="ECO:0000313" key="2">
    <source>
        <dbReference type="Proteomes" id="UP000784294"/>
    </source>
</evidence>
<gene>
    <name evidence="1" type="ORF">PXEA_LOCUS15980</name>
</gene>
<comment type="caution">
    <text evidence="1">The sequence shown here is derived from an EMBL/GenBank/DDBJ whole genome shotgun (WGS) entry which is preliminary data.</text>
</comment>
<sequence>MATCDYLIHLPFSIPATNLDSHPLDHFLWPDQMKRRSICTRANEYPVNLVNAGLGHTNSKPSPSPLSATLDNLGASACKTARLHSCQDSLPHIGSQGMMLERS</sequence>
<dbReference type="AlphaFoldDB" id="A0A448WXE6"/>
<dbReference type="Proteomes" id="UP000784294">
    <property type="component" value="Unassembled WGS sequence"/>
</dbReference>
<organism evidence="1 2">
    <name type="scientific">Protopolystoma xenopodis</name>
    <dbReference type="NCBI Taxonomy" id="117903"/>
    <lineage>
        <taxon>Eukaryota</taxon>
        <taxon>Metazoa</taxon>
        <taxon>Spiralia</taxon>
        <taxon>Lophotrochozoa</taxon>
        <taxon>Platyhelminthes</taxon>
        <taxon>Monogenea</taxon>
        <taxon>Polyopisthocotylea</taxon>
        <taxon>Polystomatidea</taxon>
        <taxon>Polystomatidae</taxon>
        <taxon>Protopolystoma</taxon>
    </lineage>
</organism>
<evidence type="ECO:0000313" key="1">
    <source>
        <dbReference type="EMBL" id="VEL22540.1"/>
    </source>
</evidence>